<dbReference type="EMBL" id="JASAOG010000073">
    <property type="protein sequence ID" value="KAK0055019.1"/>
    <property type="molecule type" value="Genomic_DNA"/>
</dbReference>
<evidence type="ECO:0000313" key="3">
    <source>
        <dbReference type="Proteomes" id="UP001233172"/>
    </source>
</evidence>
<keyword evidence="3" id="KW-1185">Reference proteome</keyword>
<name>A0AAD8BI49_BIOPF</name>
<dbReference type="Proteomes" id="UP001233172">
    <property type="component" value="Unassembled WGS sequence"/>
</dbReference>
<evidence type="ECO:0000313" key="2">
    <source>
        <dbReference type="EMBL" id="KAK0055019.1"/>
    </source>
</evidence>
<feature type="signal peptide" evidence="1">
    <location>
        <begin position="1"/>
        <end position="20"/>
    </location>
</feature>
<reference evidence="2" key="2">
    <citation type="submission" date="2023-04" db="EMBL/GenBank/DDBJ databases">
        <authorList>
            <person name="Bu L."/>
            <person name="Lu L."/>
            <person name="Laidemitt M.R."/>
            <person name="Zhang S.M."/>
            <person name="Mutuku M."/>
            <person name="Mkoji G."/>
            <person name="Steinauer M."/>
            <person name="Loker E.S."/>
        </authorList>
    </citation>
    <scope>NUCLEOTIDE SEQUENCE</scope>
    <source>
        <strain evidence="2">KasaAsao</strain>
        <tissue evidence="2">Whole Snail</tissue>
    </source>
</reference>
<organism evidence="2 3">
    <name type="scientific">Biomphalaria pfeifferi</name>
    <name type="common">Bloodfluke planorb</name>
    <name type="synonym">Freshwater snail</name>
    <dbReference type="NCBI Taxonomy" id="112525"/>
    <lineage>
        <taxon>Eukaryota</taxon>
        <taxon>Metazoa</taxon>
        <taxon>Spiralia</taxon>
        <taxon>Lophotrochozoa</taxon>
        <taxon>Mollusca</taxon>
        <taxon>Gastropoda</taxon>
        <taxon>Heterobranchia</taxon>
        <taxon>Euthyneura</taxon>
        <taxon>Panpulmonata</taxon>
        <taxon>Hygrophila</taxon>
        <taxon>Lymnaeoidea</taxon>
        <taxon>Planorbidae</taxon>
        <taxon>Biomphalaria</taxon>
    </lineage>
</organism>
<sequence length="105" mass="11516">MSSVAVSLLLFLACCCACEAAVWSVQATDTCIHNNGTSSSNLRCPRKTVFYGSYQERILHRKCESLKCDFISVGCVIRQNDPPPSLSCFSILGKMIKADANCPYK</sequence>
<evidence type="ECO:0000256" key="1">
    <source>
        <dbReference type="SAM" id="SignalP"/>
    </source>
</evidence>
<accession>A0AAD8BI49</accession>
<protein>
    <recommendedName>
        <fullName evidence="4">SUEL-type lectin domain-containing protein</fullName>
    </recommendedName>
</protein>
<proteinExistence type="predicted"/>
<reference evidence="2" key="1">
    <citation type="journal article" date="2023" name="PLoS Negl. Trop. Dis.">
        <title>A genome sequence for Biomphalaria pfeifferi, the major vector snail for the human-infecting parasite Schistosoma mansoni.</title>
        <authorList>
            <person name="Bu L."/>
            <person name="Lu L."/>
            <person name="Laidemitt M.R."/>
            <person name="Zhang S.M."/>
            <person name="Mutuku M."/>
            <person name="Mkoji G."/>
            <person name="Steinauer M."/>
            <person name="Loker E.S."/>
        </authorList>
    </citation>
    <scope>NUCLEOTIDE SEQUENCE</scope>
    <source>
        <strain evidence="2">KasaAsao</strain>
    </source>
</reference>
<feature type="non-terminal residue" evidence="2">
    <location>
        <position position="1"/>
    </location>
</feature>
<gene>
    <name evidence="2" type="ORF">Bpfe_015595</name>
</gene>
<feature type="chain" id="PRO_5042215531" description="SUEL-type lectin domain-containing protein" evidence="1">
    <location>
        <begin position="21"/>
        <end position="105"/>
    </location>
</feature>
<keyword evidence="1" id="KW-0732">Signal</keyword>
<comment type="caution">
    <text evidence="2">The sequence shown here is derived from an EMBL/GenBank/DDBJ whole genome shotgun (WGS) entry which is preliminary data.</text>
</comment>
<evidence type="ECO:0008006" key="4">
    <source>
        <dbReference type="Google" id="ProtNLM"/>
    </source>
</evidence>
<dbReference type="AlphaFoldDB" id="A0AAD8BI49"/>